<feature type="region of interest" description="Disordered" evidence="6">
    <location>
        <begin position="1"/>
        <end position="23"/>
    </location>
</feature>
<evidence type="ECO:0000313" key="7">
    <source>
        <dbReference type="EMBL" id="ODQ81856.1"/>
    </source>
</evidence>
<dbReference type="GeneID" id="30145902"/>
<gene>
    <name evidence="7" type="ORF">BABINDRAFT_160087</name>
</gene>
<sequence length="260" mass="29385">MAGKPTKAGRPNREILSGGKKYATKQANKHRVAEVVFDKDARVEYLTGFHKRKIERQKKAKDYNIEQERLARLEERKKMREERKKDVEDQLKKFNDTVMELTGGVQDDDEDWSGFKTEKAAKDESEDETDAQKQVDEANGILNRKEIYIADNENAPVAGESTVTIESLDPNAENLALLAKANHMEYGKAAEMVEKDESAESKEEKKRAAKKKKFRYLSKAERRDNTRKERSKNSRPKRDAPGAPTGKSGKGAKGKGGKGK</sequence>
<feature type="compositionally biased region" description="Basic residues" evidence="6">
    <location>
        <begin position="207"/>
        <end position="216"/>
    </location>
</feature>
<evidence type="ECO:0008006" key="9">
    <source>
        <dbReference type="Google" id="ProtNLM"/>
    </source>
</evidence>
<dbReference type="AlphaFoldDB" id="A0A1E3QW05"/>
<proteinExistence type="inferred from homology"/>
<dbReference type="GO" id="GO:1990275">
    <property type="term" value="F:preribosome binding"/>
    <property type="evidence" value="ECO:0007669"/>
    <property type="project" value="EnsemblFungi"/>
</dbReference>
<keyword evidence="8" id="KW-1185">Reference proteome</keyword>
<accession>A0A1E3QW05</accession>
<dbReference type="STRING" id="984486.A0A1E3QW05"/>
<evidence type="ECO:0000256" key="6">
    <source>
        <dbReference type="SAM" id="MobiDB-lite"/>
    </source>
</evidence>
<dbReference type="GO" id="GO:0034399">
    <property type="term" value="C:nuclear periphery"/>
    <property type="evidence" value="ECO:0007669"/>
    <property type="project" value="EnsemblFungi"/>
</dbReference>
<dbReference type="PANTHER" id="PTHR14577">
    <property type="entry name" value="NUCLEOLAR PROTEIN 12"/>
    <property type="match status" value="1"/>
</dbReference>
<dbReference type="GO" id="GO:0004534">
    <property type="term" value="F:5'-3' RNA exonuclease activity"/>
    <property type="evidence" value="ECO:0007669"/>
    <property type="project" value="EnsemblFungi"/>
</dbReference>
<keyword evidence="4" id="KW-0539">Nucleus</keyword>
<evidence type="ECO:0000313" key="8">
    <source>
        <dbReference type="Proteomes" id="UP000094336"/>
    </source>
</evidence>
<feature type="compositionally biased region" description="Basic and acidic residues" evidence="6">
    <location>
        <begin position="192"/>
        <end position="206"/>
    </location>
</feature>
<evidence type="ECO:0000256" key="1">
    <source>
        <dbReference type="ARBA" id="ARBA00004604"/>
    </source>
</evidence>
<reference evidence="8" key="1">
    <citation type="submission" date="2016-05" db="EMBL/GenBank/DDBJ databases">
        <title>Comparative genomics of biotechnologically important yeasts.</title>
        <authorList>
            <consortium name="DOE Joint Genome Institute"/>
            <person name="Riley R."/>
            <person name="Haridas S."/>
            <person name="Wolfe K.H."/>
            <person name="Lopes M.R."/>
            <person name="Hittinger C.T."/>
            <person name="Goker M."/>
            <person name="Salamov A."/>
            <person name="Wisecaver J."/>
            <person name="Long T.M."/>
            <person name="Aerts A.L."/>
            <person name="Barry K."/>
            <person name="Choi C."/>
            <person name="Clum A."/>
            <person name="Coughlan A.Y."/>
            <person name="Deshpande S."/>
            <person name="Douglass A.P."/>
            <person name="Hanson S.J."/>
            <person name="Klenk H.-P."/>
            <person name="Labutti K."/>
            <person name="Lapidus A."/>
            <person name="Lindquist E."/>
            <person name="Lipzen A."/>
            <person name="Meier-Kolthoff J.P."/>
            <person name="Ohm R.A."/>
            <person name="Otillar R.P."/>
            <person name="Pangilinan J."/>
            <person name="Peng Y."/>
            <person name="Rokas A."/>
            <person name="Rosa C.A."/>
            <person name="Scheuner C."/>
            <person name="Sibirny A.A."/>
            <person name="Slot J.C."/>
            <person name="Stielow J.B."/>
            <person name="Sun H."/>
            <person name="Kurtzman C.P."/>
            <person name="Blackwell M."/>
            <person name="Grigoriev I.V."/>
            <person name="Jeffries T.W."/>
        </authorList>
    </citation>
    <scope>NUCLEOTIDE SEQUENCE [LARGE SCALE GENOMIC DNA]</scope>
    <source>
        <strain evidence="8">NRRL Y-12698</strain>
    </source>
</reference>
<evidence type="ECO:0000256" key="4">
    <source>
        <dbReference type="ARBA" id="ARBA00023242"/>
    </source>
</evidence>
<dbReference type="GO" id="GO:0005730">
    <property type="term" value="C:nucleolus"/>
    <property type="evidence" value="ECO:0007669"/>
    <property type="project" value="UniProtKB-SubCell"/>
</dbReference>
<evidence type="ECO:0000256" key="2">
    <source>
        <dbReference type="ARBA" id="ARBA00007175"/>
    </source>
</evidence>
<dbReference type="Proteomes" id="UP000094336">
    <property type="component" value="Unassembled WGS sequence"/>
</dbReference>
<dbReference type="EMBL" id="KV454427">
    <property type="protein sequence ID" value="ODQ81856.1"/>
    <property type="molecule type" value="Genomic_DNA"/>
</dbReference>
<comment type="similarity">
    <text evidence="2">Belongs to the RRP17 family.</text>
</comment>
<comment type="subcellular location">
    <subcellularLocation>
        <location evidence="1">Nucleus</location>
        <location evidence="1">Nucleolus</location>
    </subcellularLocation>
</comment>
<dbReference type="PANTHER" id="PTHR14577:SF0">
    <property type="entry name" value="NUCLEOLAR PROTEIN 12"/>
    <property type="match status" value="1"/>
</dbReference>
<dbReference type="GO" id="GO:0000477">
    <property type="term" value="P:generation of mature 5'-end of LSU-rRNA from tricistronic rRNA transcript (SSU-rRNA, 5.8S rRNA, LSU-rRNA)"/>
    <property type="evidence" value="ECO:0007669"/>
    <property type="project" value="EnsemblFungi"/>
</dbReference>
<dbReference type="RefSeq" id="XP_018987184.1">
    <property type="nucleotide sequence ID" value="XM_019128049.1"/>
</dbReference>
<feature type="region of interest" description="Disordered" evidence="6">
    <location>
        <begin position="192"/>
        <end position="260"/>
    </location>
</feature>
<dbReference type="OrthoDB" id="551633at2759"/>
<keyword evidence="3 5" id="KW-0175">Coiled coil</keyword>
<dbReference type="GO" id="GO:0005737">
    <property type="term" value="C:cytoplasm"/>
    <property type="evidence" value="ECO:0007669"/>
    <property type="project" value="EnsemblFungi"/>
</dbReference>
<dbReference type="Pfam" id="PF09805">
    <property type="entry name" value="Nop25"/>
    <property type="match status" value="1"/>
</dbReference>
<feature type="compositionally biased region" description="Basic and acidic residues" evidence="6">
    <location>
        <begin position="218"/>
        <end position="240"/>
    </location>
</feature>
<evidence type="ECO:0000256" key="5">
    <source>
        <dbReference type="SAM" id="Coils"/>
    </source>
</evidence>
<protein>
    <recommendedName>
        <fullName evidence="9">Ribosomal RNA-processing protein 17</fullName>
    </recommendedName>
</protein>
<evidence type="ECO:0000256" key="3">
    <source>
        <dbReference type="ARBA" id="ARBA00023054"/>
    </source>
</evidence>
<name>A0A1E3QW05_9ASCO</name>
<feature type="coiled-coil region" evidence="5">
    <location>
        <begin position="56"/>
        <end position="97"/>
    </location>
</feature>
<dbReference type="GO" id="GO:0019843">
    <property type="term" value="F:rRNA binding"/>
    <property type="evidence" value="ECO:0007669"/>
    <property type="project" value="TreeGrafter"/>
</dbReference>
<feature type="compositionally biased region" description="Basic residues" evidence="6">
    <location>
        <begin position="250"/>
        <end position="260"/>
    </location>
</feature>
<dbReference type="InterPro" id="IPR019186">
    <property type="entry name" value="Nucleolar_protein_12"/>
</dbReference>
<organism evidence="7 8">
    <name type="scientific">Babjeviella inositovora NRRL Y-12698</name>
    <dbReference type="NCBI Taxonomy" id="984486"/>
    <lineage>
        <taxon>Eukaryota</taxon>
        <taxon>Fungi</taxon>
        <taxon>Dikarya</taxon>
        <taxon>Ascomycota</taxon>
        <taxon>Saccharomycotina</taxon>
        <taxon>Pichiomycetes</taxon>
        <taxon>Serinales incertae sedis</taxon>
        <taxon>Babjeviella</taxon>
    </lineage>
</organism>
<feature type="region of interest" description="Disordered" evidence="6">
    <location>
        <begin position="102"/>
        <end position="138"/>
    </location>
</feature>